<dbReference type="InterPro" id="IPR023780">
    <property type="entry name" value="Chromo_domain"/>
</dbReference>
<feature type="non-terminal residue" evidence="2">
    <location>
        <position position="81"/>
    </location>
</feature>
<feature type="domain" description="Chromo" evidence="1">
    <location>
        <begin position="13"/>
        <end position="79"/>
    </location>
</feature>
<dbReference type="EMBL" id="KZ302590">
    <property type="protein sequence ID" value="PFH45058.1"/>
    <property type="molecule type" value="Genomic_DNA"/>
</dbReference>
<dbReference type="InterPro" id="IPR000953">
    <property type="entry name" value="Chromo/chromo_shadow_dom"/>
</dbReference>
<protein>
    <recommendedName>
        <fullName evidence="1">Chromo domain-containing protein</fullName>
    </recommendedName>
</protein>
<dbReference type="SUPFAM" id="SSF54160">
    <property type="entry name" value="Chromo domain-like"/>
    <property type="match status" value="1"/>
</dbReference>
<dbReference type="Pfam" id="PF00385">
    <property type="entry name" value="Chromo"/>
    <property type="match status" value="1"/>
</dbReference>
<evidence type="ECO:0000313" key="2">
    <source>
        <dbReference type="EMBL" id="PFH45058.1"/>
    </source>
</evidence>
<dbReference type="InterPro" id="IPR016197">
    <property type="entry name" value="Chromo-like_dom_sf"/>
</dbReference>
<dbReference type="Gene3D" id="2.40.50.40">
    <property type="match status" value="1"/>
</dbReference>
<sequence length="81" mass="9767">KPPPELKDGDEEWEVEEVMDSRVRRGGRLEFLVKWKGAPRSISHRHFTFRSYENLTTLKTPRKLFGWEDGKFDREYLDKLE</sequence>
<accession>A0A2A9N6Y7</accession>
<organism evidence="2 3">
    <name type="scientific">Amanita thiersii Skay4041</name>
    <dbReference type="NCBI Taxonomy" id="703135"/>
    <lineage>
        <taxon>Eukaryota</taxon>
        <taxon>Fungi</taxon>
        <taxon>Dikarya</taxon>
        <taxon>Basidiomycota</taxon>
        <taxon>Agaricomycotina</taxon>
        <taxon>Agaricomycetes</taxon>
        <taxon>Agaricomycetidae</taxon>
        <taxon>Agaricales</taxon>
        <taxon>Pluteineae</taxon>
        <taxon>Amanitaceae</taxon>
        <taxon>Amanita</taxon>
    </lineage>
</organism>
<dbReference type="AlphaFoldDB" id="A0A2A9N6Y7"/>
<dbReference type="CDD" id="cd00024">
    <property type="entry name" value="CD_CSD"/>
    <property type="match status" value="1"/>
</dbReference>
<reference evidence="2 3" key="1">
    <citation type="submission" date="2014-02" db="EMBL/GenBank/DDBJ databases">
        <title>Transposable element dynamics among asymbiotic and ectomycorrhizal Amanita fungi.</title>
        <authorList>
            <consortium name="DOE Joint Genome Institute"/>
            <person name="Hess J."/>
            <person name="Skrede I."/>
            <person name="Wolfe B."/>
            <person name="LaButti K."/>
            <person name="Ohm R.A."/>
            <person name="Grigoriev I.V."/>
            <person name="Pringle A."/>
        </authorList>
    </citation>
    <scope>NUCLEOTIDE SEQUENCE [LARGE SCALE GENOMIC DNA]</scope>
    <source>
        <strain evidence="2 3">SKay4041</strain>
    </source>
</reference>
<keyword evidence="3" id="KW-1185">Reference proteome</keyword>
<dbReference type="Proteomes" id="UP000242287">
    <property type="component" value="Unassembled WGS sequence"/>
</dbReference>
<gene>
    <name evidence="2" type="ORF">AMATHDRAFT_112733</name>
</gene>
<name>A0A2A9N6Y7_9AGAR</name>
<evidence type="ECO:0000313" key="3">
    <source>
        <dbReference type="Proteomes" id="UP000242287"/>
    </source>
</evidence>
<dbReference type="GO" id="GO:0006338">
    <property type="term" value="P:chromatin remodeling"/>
    <property type="evidence" value="ECO:0007669"/>
    <property type="project" value="UniProtKB-ARBA"/>
</dbReference>
<feature type="non-terminal residue" evidence="2">
    <location>
        <position position="1"/>
    </location>
</feature>
<dbReference type="OrthoDB" id="2630497at2759"/>
<proteinExistence type="predicted"/>
<evidence type="ECO:0000259" key="1">
    <source>
        <dbReference type="PROSITE" id="PS50013"/>
    </source>
</evidence>
<dbReference type="PROSITE" id="PS50013">
    <property type="entry name" value="CHROMO_2"/>
    <property type="match status" value="1"/>
</dbReference>